<sequence length="57" mass="6501">MSTSNKTKLESLEFYVRLKYPITIYPDDHGGYVSEIKDLPGCFTQGETLEETLISNQ</sequence>
<reference evidence="2 3" key="1">
    <citation type="submission" date="2019-02" db="EMBL/GenBank/DDBJ databases">
        <title>Draft genome sequence of Arthrospira platensis NIES-3804.</title>
        <authorList>
            <person name="Yamaguchi H."/>
            <person name="Suzuki S."/>
            <person name="Kawachi M."/>
        </authorList>
    </citation>
    <scope>NUCLEOTIDE SEQUENCE [LARGE SCALE GENOMIC DNA]</scope>
    <source>
        <strain evidence="2 3">NIES-3804</strain>
    </source>
</reference>
<dbReference type="AlphaFoldDB" id="A0A6H9GSH7"/>
<dbReference type="SUPFAM" id="SSF143100">
    <property type="entry name" value="TTHA1013/TTHA0281-like"/>
    <property type="match status" value="1"/>
</dbReference>
<dbReference type="InterPro" id="IPR031807">
    <property type="entry name" value="HicB-like"/>
</dbReference>
<dbReference type="RefSeq" id="WP_159293631.1">
    <property type="nucleotide sequence ID" value="NZ_BJCI01000031.1"/>
</dbReference>
<gene>
    <name evidence="2" type="ORF">NIES3804_20980</name>
</gene>
<proteinExistence type="predicted"/>
<dbReference type="Pfam" id="PF15919">
    <property type="entry name" value="HicB_lk_antitox"/>
    <property type="match status" value="1"/>
</dbReference>
<evidence type="ECO:0000313" key="3">
    <source>
        <dbReference type="Proteomes" id="UP000435041"/>
    </source>
</evidence>
<dbReference type="InterPro" id="IPR035069">
    <property type="entry name" value="TTHA1013/TTHA0281-like"/>
</dbReference>
<organism evidence="2 3">
    <name type="scientific">Microcystis aeruginosa NIES-3804</name>
    <dbReference type="NCBI Taxonomy" id="2517783"/>
    <lineage>
        <taxon>Bacteria</taxon>
        <taxon>Bacillati</taxon>
        <taxon>Cyanobacteriota</taxon>
        <taxon>Cyanophyceae</taxon>
        <taxon>Oscillatoriophycideae</taxon>
        <taxon>Chroococcales</taxon>
        <taxon>Microcystaceae</taxon>
        <taxon>Microcystis</taxon>
    </lineage>
</organism>
<name>A0A6H9GSH7_MICAE</name>
<comment type="caution">
    <text evidence="2">The sequence shown here is derived from an EMBL/GenBank/DDBJ whole genome shotgun (WGS) entry which is preliminary data.</text>
</comment>
<dbReference type="Gene3D" id="3.30.160.250">
    <property type="match status" value="1"/>
</dbReference>
<dbReference type="Proteomes" id="UP000435041">
    <property type="component" value="Unassembled WGS sequence"/>
</dbReference>
<feature type="domain" description="HicB-like antitoxin of toxin-antitoxin system" evidence="1">
    <location>
        <begin position="20"/>
        <end position="53"/>
    </location>
</feature>
<protein>
    <recommendedName>
        <fullName evidence="1">HicB-like antitoxin of toxin-antitoxin system domain-containing protein</fullName>
    </recommendedName>
</protein>
<evidence type="ECO:0000313" key="2">
    <source>
        <dbReference type="EMBL" id="GCL50530.1"/>
    </source>
</evidence>
<evidence type="ECO:0000259" key="1">
    <source>
        <dbReference type="Pfam" id="PF15919"/>
    </source>
</evidence>
<dbReference type="EMBL" id="BJCI01000031">
    <property type="protein sequence ID" value="GCL50530.1"/>
    <property type="molecule type" value="Genomic_DNA"/>
</dbReference>
<accession>A0A6H9GSH7</accession>